<keyword evidence="9" id="KW-1185">Reference proteome</keyword>
<dbReference type="SUPFAM" id="SSF140984">
    <property type="entry name" value="PTPA-like"/>
    <property type="match status" value="1"/>
</dbReference>
<dbReference type="InterPro" id="IPR043170">
    <property type="entry name" value="PTPA_C_lid"/>
</dbReference>
<reference evidence="8 9" key="1">
    <citation type="submission" date="2016-09" db="EMBL/GenBank/DDBJ databases">
        <title>Extensive genetic diversity and differential bi-allelic expression allows diatom success in the polar Southern Ocean.</title>
        <authorList>
            <consortium name="DOE Joint Genome Institute"/>
            <person name="Mock T."/>
            <person name="Otillar R.P."/>
            <person name="Strauss J."/>
            <person name="Dupont C."/>
            <person name="Frickenhaus S."/>
            <person name="Maumus F."/>
            <person name="Mcmullan M."/>
            <person name="Sanges R."/>
            <person name="Schmutz J."/>
            <person name="Toseland A."/>
            <person name="Valas R."/>
            <person name="Veluchamy A."/>
            <person name="Ward B.J."/>
            <person name="Allen A."/>
            <person name="Barry K."/>
            <person name="Falciatore A."/>
            <person name="Ferrante M."/>
            <person name="Fortunato A.E."/>
            <person name="Gloeckner G."/>
            <person name="Gruber A."/>
            <person name="Hipkin R."/>
            <person name="Janech M."/>
            <person name="Kroth P."/>
            <person name="Leese F."/>
            <person name="Lindquist E."/>
            <person name="Lyon B.R."/>
            <person name="Martin J."/>
            <person name="Mayer C."/>
            <person name="Parker M."/>
            <person name="Quesneville H."/>
            <person name="Raymond J."/>
            <person name="Uhlig C."/>
            <person name="Valentin K.U."/>
            <person name="Worden A.Z."/>
            <person name="Armbrust E.V."/>
            <person name="Bowler C."/>
            <person name="Green B."/>
            <person name="Moulton V."/>
            <person name="Van Oosterhout C."/>
            <person name="Grigoriev I."/>
        </authorList>
    </citation>
    <scope>NUCLEOTIDE SEQUENCE [LARGE SCALE GENOMIC DNA]</scope>
    <source>
        <strain evidence="8 9">CCMP1102</strain>
    </source>
</reference>
<sequence length="202" mass="23130">MGEIPSLVTMRAVTLSIFDQYLKVTRRLQVDYRLEPAGSHGVWGLDDYHCLPLYFGACQLQGVDPAGVTSQELLEPKCIMDEHTIREYGDSYMYFGCIRYIQEIKKGAPFFEASPMLYDISQTLPSWDKVARGLIRLYEGEVLDKRVVVQHFIFSKLFPCTWTPSRSSERIAPTQNFRTIIQNSGSKDSVIPHQTRAPWAKD</sequence>
<dbReference type="EC" id="5.2.1.8" evidence="7"/>
<dbReference type="GO" id="GO:0005737">
    <property type="term" value="C:cytoplasm"/>
    <property type="evidence" value="ECO:0007669"/>
    <property type="project" value="UniProtKB-SubCell"/>
</dbReference>
<evidence type="ECO:0000256" key="7">
    <source>
        <dbReference type="RuleBase" id="RU361210"/>
    </source>
</evidence>
<evidence type="ECO:0000256" key="3">
    <source>
        <dbReference type="ARBA" id="ARBA00011019"/>
    </source>
</evidence>
<evidence type="ECO:0000256" key="6">
    <source>
        <dbReference type="ARBA" id="ARBA00023235"/>
    </source>
</evidence>
<evidence type="ECO:0000256" key="4">
    <source>
        <dbReference type="ARBA" id="ARBA00022490"/>
    </source>
</evidence>
<dbReference type="InterPro" id="IPR004327">
    <property type="entry name" value="Phstyr_phstse_ac"/>
</dbReference>
<dbReference type="AlphaFoldDB" id="A0A1E7FQS3"/>
<comment type="function">
    <text evidence="7">PPIases accelerate the folding of proteins. It catalyzes the cis-trans isomerization of proline imidic peptide bonds in oligopeptides.</text>
</comment>
<dbReference type="GO" id="GO:0000159">
    <property type="term" value="C:protein phosphatase type 2A complex"/>
    <property type="evidence" value="ECO:0007669"/>
    <property type="project" value="TreeGrafter"/>
</dbReference>
<evidence type="ECO:0000313" key="9">
    <source>
        <dbReference type="Proteomes" id="UP000095751"/>
    </source>
</evidence>
<comment type="catalytic activity">
    <reaction evidence="1 7">
        <text>[protein]-peptidylproline (omega=180) = [protein]-peptidylproline (omega=0)</text>
        <dbReference type="Rhea" id="RHEA:16237"/>
        <dbReference type="Rhea" id="RHEA-COMP:10747"/>
        <dbReference type="Rhea" id="RHEA-COMP:10748"/>
        <dbReference type="ChEBI" id="CHEBI:83833"/>
        <dbReference type="ChEBI" id="CHEBI:83834"/>
        <dbReference type="EC" id="5.2.1.8"/>
    </reaction>
</comment>
<comment type="similarity">
    <text evidence="3 7">Belongs to the PTPA-type PPIase family.</text>
</comment>
<keyword evidence="5 7" id="KW-0697">Rotamase</keyword>
<accession>A0A1E7FQS3</accession>
<dbReference type="PANTHER" id="PTHR10012">
    <property type="entry name" value="SERINE/THREONINE-PROTEIN PHOSPHATASE 2A REGULATORY SUBUNIT B"/>
    <property type="match status" value="1"/>
</dbReference>
<evidence type="ECO:0000256" key="5">
    <source>
        <dbReference type="ARBA" id="ARBA00023110"/>
    </source>
</evidence>
<dbReference type="GO" id="GO:0008160">
    <property type="term" value="F:protein tyrosine phosphatase activator activity"/>
    <property type="evidence" value="ECO:0007669"/>
    <property type="project" value="TreeGrafter"/>
</dbReference>
<evidence type="ECO:0000313" key="8">
    <source>
        <dbReference type="EMBL" id="OEU20487.1"/>
    </source>
</evidence>
<gene>
    <name evidence="8" type="ORF">FRACYDRAFT_267656</name>
</gene>
<dbReference type="GO" id="GO:0003755">
    <property type="term" value="F:peptidyl-prolyl cis-trans isomerase activity"/>
    <property type="evidence" value="ECO:0007669"/>
    <property type="project" value="UniProtKB-KW"/>
</dbReference>
<organism evidence="8 9">
    <name type="scientific">Fragilariopsis cylindrus CCMP1102</name>
    <dbReference type="NCBI Taxonomy" id="635003"/>
    <lineage>
        <taxon>Eukaryota</taxon>
        <taxon>Sar</taxon>
        <taxon>Stramenopiles</taxon>
        <taxon>Ochrophyta</taxon>
        <taxon>Bacillariophyta</taxon>
        <taxon>Bacillariophyceae</taxon>
        <taxon>Bacillariophycidae</taxon>
        <taxon>Bacillariales</taxon>
        <taxon>Bacillariaceae</taxon>
        <taxon>Fragilariopsis</taxon>
    </lineage>
</organism>
<proteinExistence type="inferred from homology"/>
<protein>
    <recommendedName>
        <fullName evidence="7">Serine/threonine-protein phosphatase 2A activator</fullName>
        <ecNumber evidence="7">5.2.1.8</ecNumber>
    </recommendedName>
    <alternativeName>
        <fullName evidence="7">Phosphotyrosyl phosphatase activator</fullName>
    </alternativeName>
</protein>
<keyword evidence="4 7" id="KW-0963">Cytoplasm</keyword>
<dbReference type="Proteomes" id="UP000095751">
    <property type="component" value="Unassembled WGS sequence"/>
</dbReference>
<dbReference type="GO" id="GO:0007052">
    <property type="term" value="P:mitotic spindle organization"/>
    <property type="evidence" value="ECO:0007669"/>
    <property type="project" value="TreeGrafter"/>
</dbReference>
<dbReference type="PANTHER" id="PTHR10012:SF0">
    <property type="entry name" value="SERINE_THREONINE-PROTEIN PHOSPHATASE 2A ACTIVATOR"/>
    <property type="match status" value="1"/>
</dbReference>
<dbReference type="EMBL" id="KV784354">
    <property type="protein sequence ID" value="OEU20487.1"/>
    <property type="molecule type" value="Genomic_DNA"/>
</dbReference>
<dbReference type="InterPro" id="IPR037218">
    <property type="entry name" value="PTPA_sf"/>
</dbReference>
<comment type="subcellular location">
    <subcellularLocation>
        <location evidence="2 7">Cytoplasm</location>
    </subcellularLocation>
</comment>
<dbReference type="OrthoDB" id="16120at2759"/>
<dbReference type="InParanoid" id="A0A1E7FQS3"/>
<keyword evidence="6 7" id="KW-0413">Isomerase</keyword>
<dbReference type="KEGG" id="fcy:FRACYDRAFT_267656"/>
<evidence type="ECO:0000256" key="1">
    <source>
        <dbReference type="ARBA" id="ARBA00000971"/>
    </source>
</evidence>
<dbReference type="GO" id="GO:0005634">
    <property type="term" value="C:nucleus"/>
    <property type="evidence" value="ECO:0007669"/>
    <property type="project" value="TreeGrafter"/>
</dbReference>
<name>A0A1E7FQS3_9STRA</name>
<evidence type="ECO:0000256" key="2">
    <source>
        <dbReference type="ARBA" id="ARBA00004496"/>
    </source>
</evidence>
<dbReference type="Pfam" id="PF03095">
    <property type="entry name" value="PTPA"/>
    <property type="match status" value="1"/>
</dbReference>
<dbReference type="Gene3D" id="1.20.120.1150">
    <property type="match status" value="1"/>
</dbReference>